<keyword evidence="3" id="KW-1185">Reference proteome</keyword>
<evidence type="ECO:0000313" key="3">
    <source>
        <dbReference type="Proteomes" id="UP001449657"/>
    </source>
</evidence>
<evidence type="ECO:0008006" key="4">
    <source>
        <dbReference type="Google" id="ProtNLM"/>
    </source>
</evidence>
<accession>A0ABZ2ZBD4</accession>
<evidence type="ECO:0000256" key="1">
    <source>
        <dbReference type="SAM" id="SignalP"/>
    </source>
</evidence>
<gene>
    <name evidence="2" type="ORF">WJU22_12790</name>
</gene>
<proteinExistence type="predicted"/>
<name>A0ABZ2ZBD4_9BACT</name>
<organism evidence="2 3">
    <name type="scientific">Chitinophaga caseinilytica</name>
    <dbReference type="NCBI Taxonomy" id="2267521"/>
    <lineage>
        <taxon>Bacteria</taxon>
        <taxon>Pseudomonadati</taxon>
        <taxon>Bacteroidota</taxon>
        <taxon>Chitinophagia</taxon>
        <taxon>Chitinophagales</taxon>
        <taxon>Chitinophagaceae</taxon>
        <taxon>Chitinophaga</taxon>
    </lineage>
</organism>
<dbReference type="RefSeq" id="WP_341843622.1">
    <property type="nucleotide sequence ID" value="NZ_CP149792.1"/>
</dbReference>
<dbReference type="InterPro" id="IPR023750">
    <property type="entry name" value="RbsD-like_sf"/>
</dbReference>
<dbReference type="SUPFAM" id="SSF102546">
    <property type="entry name" value="RbsD-like"/>
    <property type="match status" value="1"/>
</dbReference>
<feature type="chain" id="PRO_5046449766" description="D-ribose pyranase" evidence="1">
    <location>
        <begin position="27"/>
        <end position="186"/>
    </location>
</feature>
<dbReference type="PROSITE" id="PS51257">
    <property type="entry name" value="PROKAR_LIPOPROTEIN"/>
    <property type="match status" value="1"/>
</dbReference>
<reference evidence="2 3" key="1">
    <citation type="submission" date="2024-03" db="EMBL/GenBank/DDBJ databases">
        <title>Chitinophaga caseinilytica sp. nov., a casein hydrolysing bacterium isolated from forest soil.</title>
        <authorList>
            <person name="Lee D.S."/>
            <person name="Han D.M."/>
            <person name="Baek J.H."/>
            <person name="Choi D.G."/>
            <person name="Jeon J.H."/>
            <person name="Jeon C.O."/>
        </authorList>
    </citation>
    <scope>NUCLEOTIDE SEQUENCE [LARGE SCALE GENOMIC DNA]</scope>
    <source>
        <strain evidence="2 3">KACC 19118</strain>
    </source>
</reference>
<keyword evidence="1" id="KW-0732">Signal</keyword>
<sequence>MKKIMRSAWILAFPLLAACSAMPVKTASSPRWQQQFSETLPLLGHRNWIIVADQAFPQLKAEGITYINTGDRLLPVLQEVMAAVQQSGHVKPIVYRDKELQFITETQSTGIGAFRDSAAAALKGNNVREMLHDSVFAKLDAAAGLFRVVVLKTDEKLPYTSVLLELDCAYWDGEKEAALRKAIAQP</sequence>
<protein>
    <recommendedName>
        <fullName evidence="4">D-ribose pyranase</fullName>
    </recommendedName>
</protein>
<feature type="signal peptide" evidence="1">
    <location>
        <begin position="1"/>
        <end position="26"/>
    </location>
</feature>
<dbReference type="Gene3D" id="3.40.1650.10">
    <property type="entry name" value="RbsD-like domain"/>
    <property type="match status" value="1"/>
</dbReference>
<dbReference type="EMBL" id="CP150096">
    <property type="protein sequence ID" value="WZN49047.1"/>
    <property type="molecule type" value="Genomic_DNA"/>
</dbReference>
<evidence type="ECO:0000313" key="2">
    <source>
        <dbReference type="EMBL" id="WZN49047.1"/>
    </source>
</evidence>
<dbReference type="Proteomes" id="UP001449657">
    <property type="component" value="Chromosome"/>
</dbReference>